<dbReference type="PROSITE" id="PS00198">
    <property type="entry name" value="4FE4S_FER_1"/>
    <property type="match status" value="1"/>
</dbReference>
<dbReference type="AlphaFoldDB" id="A0A7C4MNS0"/>
<name>A0A7C4MNS0_9BACT</name>
<dbReference type="SUPFAM" id="SSF142019">
    <property type="entry name" value="Nqo1 FMN-binding domain-like"/>
    <property type="match status" value="1"/>
</dbReference>
<keyword evidence="2" id="KW-0408">Iron</keyword>
<dbReference type="Gene3D" id="3.30.70.20">
    <property type="match status" value="1"/>
</dbReference>
<dbReference type="GO" id="GO:0051539">
    <property type="term" value="F:4 iron, 4 sulfur cluster binding"/>
    <property type="evidence" value="ECO:0007669"/>
    <property type="project" value="InterPro"/>
</dbReference>
<evidence type="ECO:0000259" key="4">
    <source>
        <dbReference type="PROSITE" id="PS51379"/>
    </source>
</evidence>
<sequence length="427" mass="46048">MLKKSFFGFLKPWITYAPPSKKPVVPQELPIPAKLAFIIDTPYTTTANTLLKPSAPVKAFEKMRVYEEDAAYAIASAGGNILAVESFLGPFGRKQTLVTIKADPAAAVDETFAQAAAESSAAILTDHLEFLPGNPRFHRLKNPQKPISTVLICAADGDLMLDTRAQVINNRFDAVQEGIHRLRDLTGIEDIRIAVPKDFIHGYGHIGATMHFVDTVYPAALPHRMVQQVMGVTIPAGKAPEDLGILPISVEAVAALADSFASHRPAGRKMLTVVAPDGSRHIASVVMGTPIGDVLAAFGIPISEGDRLIAGGPMTGTPLFSLDQPVTPDMDGLLVQAGSEIPSYTDTPCINCGDCVRVCPMRIQVNMLIRFLEARQYQEAADRYDLLSCIDCGLCTFVCVSRIPISQYIALGKHELALAHSAEEVHE</sequence>
<dbReference type="PANTHER" id="PTHR43034:SF2">
    <property type="entry name" value="ION-TRANSLOCATING OXIDOREDUCTASE COMPLEX SUBUNIT C"/>
    <property type="match status" value="1"/>
</dbReference>
<dbReference type="GO" id="GO:0009055">
    <property type="term" value="F:electron transfer activity"/>
    <property type="evidence" value="ECO:0007669"/>
    <property type="project" value="InterPro"/>
</dbReference>
<dbReference type="InterPro" id="IPR010208">
    <property type="entry name" value="Ion_transpt_RnfC/RsxC"/>
</dbReference>
<keyword evidence="1" id="KW-0479">Metal-binding</keyword>
<dbReference type="PANTHER" id="PTHR43034">
    <property type="entry name" value="ION-TRANSLOCATING OXIDOREDUCTASE COMPLEX SUBUNIT C"/>
    <property type="match status" value="1"/>
</dbReference>
<evidence type="ECO:0000313" key="5">
    <source>
        <dbReference type="EMBL" id="HGU31426.1"/>
    </source>
</evidence>
<dbReference type="InterPro" id="IPR017900">
    <property type="entry name" value="4Fe4S_Fe_S_CS"/>
</dbReference>
<gene>
    <name evidence="5" type="ORF">ENS29_01050</name>
</gene>
<dbReference type="InterPro" id="IPR037225">
    <property type="entry name" value="Nuo51_FMN-bd_sf"/>
</dbReference>
<dbReference type="GO" id="GO:0016020">
    <property type="term" value="C:membrane"/>
    <property type="evidence" value="ECO:0007669"/>
    <property type="project" value="InterPro"/>
</dbReference>
<organism evidence="5">
    <name type="scientific">Desulfatirhabdium butyrativorans</name>
    <dbReference type="NCBI Taxonomy" id="340467"/>
    <lineage>
        <taxon>Bacteria</taxon>
        <taxon>Pseudomonadati</taxon>
        <taxon>Thermodesulfobacteriota</taxon>
        <taxon>Desulfobacteria</taxon>
        <taxon>Desulfobacterales</taxon>
        <taxon>Desulfatirhabdiaceae</taxon>
        <taxon>Desulfatirhabdium</taxon>
    </lineage>
</organism>
<proteinExistence type="predicted"/>
<dbReference type="PROSITE" id="PS51379">
    <property type="entry name" value="4FE4S_FER_2"/>
    <property type="match status" value="1"/>
</dbReference>
<dbReference type="Pfam" id="PF13237">
    <property type="entry name" value="Fer4_10"/>
    <property type="match status" value="1"/>
</dbReference>
<accession>A0A7C4MNS0</accession>
<dbReference type="SUPFAM" id="SSF46548">
    <property type="entry name" value="alpha-helical ferredoxin"/>
    <property type="match status" value="1"/>
</dbReference>
<reference evidence="5" key="1">
    <citation type="journal article" date="2020" name="mSystems">
        <title>Genome- and Community-Level Interaction Insights into Carbon Utilization and Element Cycling Functions of Hydrothermarchaeota in Hydrothermal Sediment.</title>
        <authorList>
            <person name="Zhou Z."/>
            <person name="Liu Y."/>
            <person name="Xu W."/>
            <person name="Pan J."/>
            <person name="Luo Z.H."/>
            <person name="Li M."/>
        </authorList>
    </citation>
    <scope>NUCLEOTIDE SEQUENCE [LARGE SCALE GENOMIC DNA]</scope>
    <source>
        <strain evidence="5">SpSt-477</strain>
    </source>
</reference>
<evidence type="ECO:0000256" key="3">
    <source>
        <dbReference type="ARBA" id="ARBA00023014"/>
    </source>
</evidence>
<evidence type="ECO:0000256" key="1">
    <source>
        <dbReference type="ARBA" id="ARBA00022723"/>
    </source>
</evidence>
<keyword evidence="3" id="KW-0411">Iron-sulfur</keyword>
<evidence type="ECO:0000256" key="2">
    <source>
        <dbReference type="ARBA" id="ARBA00023004"/>
    </source>
</evidence>
<dbReference type="InterPro" id="IPR017896">
    <property type="entry name" value="4Fe4S_Fe-S-bd"/>
</dbReference>
<dbReference type="EMBL" id="DSUH01000022">
    <property type="protein sequence ID" value="HGU31426.1"/>
    <property type="molecule type" value="Genomic_DNA"/>
</dbReference>
<protein>
    <submittedName>
        <fullName evidence="5">4Fe-4S dicluster domain-containing protein</fullName>
    </submittedName>
</protein>
<feature type="domain" description="4Fe-4S ferredoxin-type" evidence="4">
    <location>
        <begin position="340"/>
        <end position="368"/>
    </location>
</feature>
<dbReference type="GO" id="GO:0046872">
    <property type="term" value="F:metal ion binding"/>
    <property type="evidence" value="ECO:0007669"/>
    <property type="project" value="UniProtKB-KW"/>
</dbReference>
<comment type="caution">
    <text evidence="5">The sequence shown here is derived from an EMBL/GenBank/DDBJ whole genome shotgun (WGS) entry which is preliminary data.</text>
</comment>